<organism evidence="1">
    <name type="scientific">Rhizophora mucronata</name>
    <name type="common">Asiatic mangrove</name>
    <dbReference type="NCBI Taxonomy" id="61149"/>
    <lineage>
        <taxon>Eukaryota</taxon>
        <taxon>Viridiplantae</taxon>
        <taxon>Streptophyta</taxon>
        <taxon>Embryophyta</taxon>
        <taxon>Tracheophyta</taxon>
        <taxon>Spermatophyta</taxon>
        <taxon>Magnoliopsida</taxon>
        <taxon>eudicotyledons</taxon>
        <taxon>Gunneridae</taxon>
        <taxon>Pentapetalae</taxon>
        <taxon>rosids</taxon>
        <taxon>fabids</taxon>
        <taxon>Malpighiales</taxon>
        <taxon>Rhizophoraceae</taxon>
        <taxon>Rhizophora</taxon>
    </lineage>
</organism>
<dbReference type="EMBL" id="GGEC01014449">
    <property type="protein sequence ID" value="MBW94932.1"/>
    <property type="molecule type" value="Transcribed_RNA"/>
</dbReference>
<reference evidence="1" key="1">
    <citation type="submission" date="2018-02" db="EMBL/GenBank/DDBJ databases">
        <title>Rhizophora mucronata_Transcriptome.</title>
        <authorList>
            <person name="Meera S.P."/>
            <person name="Sreeshan A."/>
            <person name="Augustine A."/>
        </authorList>
    </citation>
    <scope>NUCLEOTIDE SEQUENCE</scope>
    <source>
        <tissue evidence="1">Leaf</tissue>
    </source>
</reference>
<protein>
    <submittedName>
        <fullName evidence="1">Histone H4</fullName>
    </submittedName>
</protein>
<dbReference type="AlphaFoldDB" id="A0A2P2JNB4"/>
<name>A0A2P2JNB4_RHIMU</name>
<accession>A0A2P2JNB4</accession>
<evidence type="ECO:0000313" key="1">
    <source>
        <dbReference type="EMBL" id="MBW94932.1"/>
    </source>
</evidence>
<proteinExistence type="predicted"/>
<sequence>MKLEISLKLLKQNMCLEKIYYTSYLKKTAPPKPNSLVYTKTSPDHLRTLALKLNQPKTFLTARLLHGPHQAQ</sequence>